<comment type="similarity">
    <text evidence="1 2">Belongs to the phD/YefM antitoxin family.</text>
</comment>
<accession>A0A1X1YDL9</accession>
<reference evidence="3 4" key="1">
    <citation type="submission" date="2016-01" db="EMBL/GenBank/DDBJ databases">
        <title>The new phylogeny of the genus Mycobacterium.</title>
        <authorList>
            <person name="Tarcisio F."/>
            <person name="Conor M."/>
            <person name="Antonella G."/>
            <person name="Elisabetta G."/>
            <person name="Giulia F.S."/>
            <person name="Sara T."/>
            <person name="Anna F."/>
            <person name="Clotilde B."/>
            <person name="Roberto B."/>
            <person name="Veronica D.S."/>
            <person name="Fabio R."/>
            <person name="Monica P."/>
            <person name="Olivier J."/>
            <person name="Enrico T."/>
            <person name="Nicola S."/>
        </authorList>
    </citation>
    <scope>NUCLEOTIDE SEQUENCE [LARGE SCALE GENOMIC DNA]</scope>
    <source>
        <strain evidence="3 4">DSM 45394</strain>
    </source>
</reference>
<organism evidence="3 4">
    <name type="scientific">Mycolicibacter longobardus</name>
    <dbReference type="NCBI Taxonomy" id="1108812"/>
    <lineage>
        <taxon>Bacteria</taxon>
        <taxon>Bacillati</taxon>
        <taxon>Actinomycetota</taxon>
        <taxon>Actinomycetes</taxon>
        <taxon>Mycobacteriales</taxon>
        <taxon>Mycobacteriaceae</taxon>
        <taxon>Mycolicibacter</taxon>
    </lineage>
</organism>
<dbReference type="Proteomes" id="UP000193866">
    <property type="component" value="Unassembled WGS sequence"/>
</dbReference>
<dbReference type="InterPro" id="IPR006442">
    <property type="entry name" value="Antitoxin_Phd/YefM"/>
</dbReference>
<dbReference type="SUPFAM" id="SSF143120">
    <property type="entry name" value="YefM-like"/>
    <property type="match status" value="1"/>
</dbReference>
<evidence type="ECO:0000313" key="3">
    <source>
        <dbReference type="EMBL" id="ORW09218.1"/>
    </source>
</evidence>
<comment type="function">
    <text evidence="2">Antitoxin component of a type II toxin-antitoxin (TA) system.</text>
</comment>
<dbReference type="Gene3D" id="3.40.1620.10">
    <property type="entry name" value="YefM-like domain"/>
    <property type="match status" value="1"/>
</dbReference>
<comment type="caution">
    <text evidence="3">The sequence shown here is derived from an EMBL/GenBank/DDBJ whole genome shotgun (WGS) entry which is preliminary data.</text>
</comment>
<keyword evidence="4" id="KW-1185">Reference proteome</keyword>
<protein>
    <recommendedName>
        <fullName evidence="2">Antitoxin</fullName>
    </recommendedName>
</protein>
<dbReference type="OrthoDB" id="72009at2"/>
<evidence type="ECO:0000256" key="1">
    <source>
        <dbReference type="ARBA" id="ARBA00009981"/>
    </source>
</evidence>
<name>A0A1X1YDL9_9MYCO</name>
<proteinExistence type="inferred from homology"/>
<sequence length="79" mass="8906">MSTISAREFNRDVSAAKRAADRGPVVITDRGEPAYVLLSIKSYRELRDDDRDLVARLSMDDDIDFEPTPVELGLRVPEL</sequence>
<dbReference type="RefSeq" id="WP_085265853.1">
    <property type="nucleotide sequence ID" value="NZ_JACKVG010000005.1"/>
</dbReference>
<dbReference type="NCBIfam" id="TIGR01552">
    <property type="entry name" value="phd_fam"/>
    <property type="match status" value="1"/>
</dbReference>
<gene>
    <name evidence="3" type="ORF">AWC16_17765</name>
</gene>
<evidence type="ECO:0000313" key="4">
    <source>
        <dbReference type="Proteomes" id="UP000193866"/>
    </source>
</evidence>
<dbReference type="InterPro" id="IPR036165">
    <property type="entry name" value="YefM-like_sf"/>
</dbReference>
<dbReference type="AlphaFoldDB" id="A0A1X1YDL9"/>
<dbReference type="STRING" id="1108812.AWC16_17765"/>
<evidence type="ECO:0000256" key="2">
    <source>
        <dbReference type="RuleBase" id="RU362080"/>
    </source>
</evidence>
<dbReference type="Pfam" id="PF02604">
    <property type="entry name" value="PhdYeFM_antitox"/>
    <property type="match status" value="1"/>
</dbReference>
<dbReference type="EMBL" id="LQPG01000030">
    <property type="protein sequence ID" value="ORW09218.1"/>
    <property type="molecule type" value="Genomic_DNA"/>
</dbReference>